<dbReference type="InterPro" id="IPR050187">
    <property type="entry name" value="Lipid_Phosphate_FormReg"/>
</dbReference>
<dbReference type="InterPro" id="IPR001206">
    <property type="entry name" value="Diacylglycerol_kinase_cat_dom"/>
</dbReference>
<dbReference type="GO" id="GO:0008654">
    <property type="term" value="P:phospholipid biosynthetic process"/>
    <property type="evidence" value="ECO:0007669"/>
    <property type="project" value="UniProtKB-KW"/>
</dbReference>
<dbReference type="Pfam" id="PF19279">
    <property type="entry name" value="YegS_C"/>
    <property type="match status" value="1"/>
</dbReference>
<dbReference type="InterPro" id="IPR045540">
    <property type="entry name" value="YegS/DAGK_C"/>
</dbReference>
<dbReference type="Pfam" id="PF00781">
    <property type="entry name" value="DAGK_cat"/>
    <property type="match status" value="1"/>
</dbReference>
<keyword evidence="4" id="KW-0808">Transferase</keyword>
<dbReference type="OrthoDB" id="142078at2"/>
<comment type="cofactor">
    <cofactor evidence="1">
        <name>Mg(2+)</name>
        <dbReference type="ChEBI" id="CHEBI:18420"/>
    </cofactor>
</comment>
<dbReference type="InterPro" id="IPR005218">
    <property type="entry name" value="Diacylglycerol/lipid_kinase"/>
</dbReference>
<evidence type="ECO:0000313" key="13">
    <source>
        <dbReference type="Proteomes" id="UP000215059"/>
    </source>
</evidence>
<dbReference type="InterPro" id="IPR017438">
    <property type="entry name" value="ATP-NAD_kinase_N"/>
</dbReference>
<evidence type="ECO:0000259" key="11">
    <source>
        <dbReference type="PROSITE" id="PS50146"/>
    </source>
</evidence>
<keyword evidence="13" id="KW-1185">Reference proteome</keyword>
<dbReference type="PANTHER" id="PTHR12358:SF107">
    <property type="entry name" value="LIPID KINASE BMRU-RELATED"/>
    <property type="match status" value="1"/>
</dbReference>
<dbReference type="GO" id="GO:0005524">
    <property type="term" value="F:ATP binding"/>
    <property type="evidence" value="ECO:0007669"/>
    <property type="project" value="UniProtKB-KW"/>
</dbReference>
<dbReference type="InterPro" id="IPR016064">
    <property type="entry name" value="NAD/diacylglycerol_kinase_sf"/>
</dbReference>
<dbReference type="Gene3D" id="2.60.200.40">
    <property type="match status" value="1"/>
</dbReference>
<keyword evidence="5" id="KW-0547">Nucleotide-binding</keyword>
<keyword evidence="9" id="KW-0594">Phospholipid biosynthesis</keyword>
<proteinExistence type="inferred from homology"/>
<keyword evidence="8" id="KW-0443">Lipid metabolism</keyword>
<dbReference type="PANTHER" id="PTHR12358">
    <property type="entry name" value="SPHINGOSINE KINASE"/>
    <property type="match status" value="1"/>
</dbReference>
<dbReference type="GO" id="GO:0005886">
    <property type="term" value="C:plasma membrane"/>
    <property type="evidence" value="ECO:0007669"/>
    <property type="project" value="TreeGrafter"/>
</dbReference>
<dbReference type="PROSITE" id="PS50146">
    <property type="entry name" value="DAGK"/>
    <property type="match status" value="1"/>
</dbReference>
<evidence type="ECO:0000256" key="10">
    <source>
        <dbReference type="ARBA" id="ARBA00023264"/>
    </source>
</evidence>
<protein>
    <submittedName>
        <fullName evidence="12">Diacylglycerol kinase</fullName>
    </submittedName>
</protein>
<gene>
    <name evidence="12" type="ORF">CGZ90_07415</name>
</gene>
<evidence type="ECO:0000256" key="9">
    <source>
        <dbReference type="ARBA" id="ARBA00023209"/>
    </source>
</evidence>
<evidence type="ECO:0000256" key="2">
    <source>
        <dbReference type="ARBA" id="ARBA00005983"/>
    </source>
</evidence>
<dbReference type="Gene3D" id="3.40.50.10330">
    <property type="entry name" value="Probable inorganic polyphosphate/atp-NAD kinase, domain 1"/>
    <property type="match status" value="1"/>
</dbReference>
<name>A0A235FFD2_9BACL</name>
<evidence type="ECO:0000256" key="1">
    <source>
        <dbReference type="ARBA" id="ARBA00001946"/>
    </source>
</evidence>
<evidence type="ECO:0000256" key="8">
    <source>
        <dbReference type="ARBA" id="ARBA00023098"/>
    </source>
</evidence>
<evidence type="ECO:0000256" key="7">
    <source>
        <dbReference type="ARBA" id="ARBA00022840"/>
    </source>
</evidence>
<dbReference type="SUPFAM" id="SSF111331">
    <property type="entry name" value="NAD kinase/diacylglycerol kinase-like"/>
    <property type="match status" value="1"/>
</dbReference>
<evidence type="ECO:0000256" key="6">
    <source>
        <dbReference type="ARBA" id="ARBA00022777"/>
    </source>
</evidence>
<accession>A0A235FFD2</accession>
<comment type="similarity">
    <text evidence="2">Belongs to the diacylglycerol/lipid kinase family.</text>
</comment>
<evidence type="ECO:0000313" key="12">
    <source>
        <dbReference type="EMBL" id="OYD59703.1"/>
    </source>
</evidence>
<evidence type="ECO:0000256" key="4">
    <source>
        <dbReference type="ARBA" id="ARBA00022679"/>
    </source>
</evidence>
<dbReference type="RefSeq" id="WP_094251665.1">
    <property type="nucleotide sequence ID" value="NZ_JBHLXL010000001.1"/>
</dbReference>
<evidence type="ECO:0000256" key="3">
    <source>
        <dbReference type="ARBA" id="ARBA00022516"/>
    </source>
</evidence>
<reference evidence="12 13" key="1">
    <citation type="submission" date="2017-07" db="EMBL/GenBank/DDBJ databases">
        <title>Fictibacillus sp. nov. GDSW-R2A3 Genome sequencing and assembly.</title>
        <authorList>
            <person name="Mayilraj S."/>
        </authorList>
    </citation>
    <scope>NUCLEOTIDE SEQUENCE [LARGE SCALE GENOMIC DNA]</scope>
    <source>
        <strain evidence="12 13">GDSW-R2A3</strain>
    </source>
</reference>
<keyword evidence="3" id="KW-0444">Lipid biosynthesis</keyword>
<evidence type="ECO:0000256" key="5">
    <source>
        <dbReference type="ARBA" id="ARBA00022741"/>
    </source>
</evidence>
<keyword evidence="10" id="KW-1208">Phospholipid metabolism</keyword>
<sequence>MNNQRDHAVIIHNPKAGNKLLHEQLPEIQRILQESFSAVTIKETIKGVPCKQIVEEACSDGGTIIGAGGDGTIYNIINAIAGMEERPLFGILPGGTCNDFSRALGMQQNPLEAARQIAEKRLRKVDAGKNNDHYFMNFWGIGLITSVSENIDPELKDKFGRLSYYWSAAQTLQQWEPFHLNINSPDFQYSGDATMLMIANGPFTGGIKPFFPNADLQDGKFDVLLIKEPSLKIAWEIIQSRFTENLPEGEGFFSFQTDQLKIDAEPVQHIDCDGEKEYKTPSMITCLKQHLEVYTGDVPF</sequence>
<dbReference type="SMART" id="SM00046">
    <property type="entry name" value="DAGKc"/>
    <property type="match status" value="1"/>
</dbReference>
<comment type="caution">
    <text evidence="12">The sequence shown here is derived from an EMBL/GenBank/DDBJ whole genome shotgun (WGS) entry which is preliminary data.</text>
</comment>
<dbReference type="NCBIfam" id="TIGR00147">
    <property type="entry name" value="YegS/Rv2252/BmrU family lipid kinase"/>
    <property type="match status" value="1"/>
</dbReference>
<dbReference type="AlphaFoldDB" id="A0A235FFD2"/>
<keyword evidence="6 12" id="KW-0418">Kinase</keyword>
<dbReference type="Proteomes" id="UP000215059">
    <property type="component" value="Unassembled WGS sequence"/>
</dbReference>
<feature type="domain" description="DAGKc" evidence="11">
    <location>
        <begin position="3"/>
        <end position="134"/>
    </location>
</feature>
<organism evidence="12 13">
    <name type="scientific">Fictibacillus aquaticus</name>
    <dbReference type="NCBI Taxonomy" id="2021314"/>
    <lineage>
        <taxon>Bacteria</taxon>
        <taxon>Bacillati</taxon>
        <taxon>Bacillota</taxon>
        <taxon>Bacilli</taxon>
        <taxon>Bacillales</taxon>
        <taxon>Fictibacillaceae</taxon>
        <taxon>Fictibacillus</taxon>
    </lineage>
</organism>
<dbReference type="EMBL" id="NOII01000001">
    <property type="protein sequence ID" value="OYD59703.1"/>
    <property type="molecule type" value="Genomic_DNA"/>
</dbReference>
<keyword evidence="7" id="KW-0067">ATP-binding</keyword>
<dbReference type="GO" id="GO:0004143">
    <property type="term" value="F:ATP-dependent diacylglycerol kinase activity"/>
    <property type="evidence" value="ECO:0007669"/>
    <property type="project" value="TreeGrafter"/>
</dbReference>